<feature type="transmembrane region" description="Helical" evidence="1">
    <location>
        <begin position="93"/>
        <end position="114"/>
    </location>
</feature>
<keyword evidence="1" id="KW-0472">Membrane</keyword>
<sequence>MQVENNDKCMLEQLGELKAALSFLRQMRDDDVRSREALADALGRMQEQIVVFTHKLDDVLSQSVRSYSSLEARISDIELWRTEIVTSLRVGRWVMGIICTVVGAALTLTAQYFMR</sequence>
<organism evidence="2">
    <name type="scientific">Podoviridae sp. ct2iq11</name>
    <dbReference type="NCBI Taxonomy" id="2827720"/>
    <lineage>
        <taxon>Viruses</taxon>
        <taxon>Duplodnaviria</taxon>
        <taxon>Heunggongvirae</taxon>
        <taxon>Uroviricota</taxon>
        <taxon>Caudoviricetes</taxon>
    </lineage>
</organism>
<evidence type="ECO:0000313" key="2">
    <source>
        <dbReference type="EMBL" id="DAF65061.1"/>
    </source>
</evidence>
<reference evidence="2" key="1">
    <citation type="journal article" date="2021" name="Proc. Natl. Acad. Sci. U.S.A.">
        <title>A Catalog of Tens of Thousands of Viruses from Human Metagenomes Reveals Hidden Associations with Chronic Diseases.</title>
        <authorList>
            <person name="Tisza M.J."/>
            <person name="Buck C.B."/>
        </authorList>
    </citation>
    <scope>NUCLEOTIDE SEQUENCE</scope>
    <source>
        <strain evidence="2">Ct2iq11</strain>
    </source>
</reference>
<proteinExistence type="predicted"/>
<name>A0A8S5TPI1_9CAUD</name>
<protein>
    <submittedName>
        <fullName evidence="2">Uncharacterized protein</fullName>
    </submittedName>
</protein>
<dbReference type="EMBL" id="BK032872">
    <property type="protein sequence ID" value="DAF65061.1"/>
    <property type="molecule type" value="Genomic_DNA"/>
</dbReference>
<keyword evidence="1" id="KW-1133">Transmembrane helix</keyword>
<accession>A0A8S5TPI1</accession>
<keyword evidence="1" id="KW-0812">Transmembrane</keyword>
<evidence type="ECO:0000256" key="1">
    <source>
        <dbReference type="SAM" id="Phobius"/>
    </source>
</evidence>